<dbReference type="Proteomes" id="UP000199024">
    <property type="component" value="Unassembled WGS sequence"/>
</dbReference>
<reference evidence="1 2" key="1">
    <citation type="submission" date="2016-10" db="EMBL/GenBank/DDBJ databases">
        <authorList>
            <person name="de Groot N.N."/>
        </authorList>
    </citation>
    <scope>NUCLEOTIDE SEQUENCE [LARGE SCALE GENOMIC DNA]</scope>
    <source>
        <strain evidence="1 2">DSM 21001</strain>
    </source>
</reference>
<dbReference type="STRING" id="474950.SAMN05421771_4359"/>
<evidence type="ECO:0000313" key="2">
    <source>
        <dbReference type="Proteomes" id="UP000199024"/>
    </source>
</evidence>
<sequence length="136" mass="15248">MQTRRTRTQKYVLGFSFLICLSLLSGCLESSFQLSTTSRLPVWFKLPAGMARSDVSVTLNYYSNPFGANAKLILKDKSGNVLEMVKGNDVNLTEPGVYPAYVRLTSNGVSEVIEHQRMEPIFFVSNDPKLRNQAVH</sequence>
<evidence type="ECO:0000313" key="1">
    <source>
        <dbReference type="EMBL" id="SFS22017.1"/>
    </source>
</evidence>
<name>A0A1I6N295_9BACT</name>
<dbReference type="AlphaFoldDB" id="A0A1I6N295"/>
<keyword evidence="2" id="KW-1185">Reference proteome</keyword>
<dbReference type="PROSITE" id="PS51257">
    <property type="entry name" value="PROKAR_LIPOPROTEIN"/>
    <property type="match status" value="1"/>
</dbReference>
<dbReference type="EMBL" id="FOZL01000003">
    <property type="protein sequence ID" value="SFS22017.1"/>
    <property type="molecule type" value="Genomic_DNA"/>
</dbReference>
<gene>
    <name evidence="1" type="ORF">SAMN05421771_4359</name>
</gene>
<proteinExistence type="predicted"/>
<organism evidence="1 2">
    <name type="scientific">Granulicella pectinivorans</name>
    <dbReference type="NCBI Taxonomy" id="474950"/>
    <lineage>
        <taxon>Bacteria</taxon>
        <taxon>Pseudomonadati</taxon>
        <taxon>Acidobacteriota</taxon>
        <taxon>Terriglobia</taxon>
        <taxon>Terriglobales</taxon>
        <taxon>Acidobacteriaceae</taxon>
        <taxon>Granulicella</taxon>
    </lineage>
</organism>
<protein>
    <submittedName>
        <fullName evidence="1">Uncharacterized protein</fullName>
    </submittedName>
</protein>
<accession>A0A1I6N295</accession>